<accession>A0A1V6PWQ7</accession>
<dbReference type="Proteomes" id="UP000191672">
    <property type="component" value="Unassembled WGS sequence"/>
</dbReference>
<comment type="caution">
    <text evidence="2">The sequence shown here is derived from an EMBL/GenBank/DDBJ whole genome shotgun (WGS) entry which is preliminary data.</text>
</comment>
<dbReference type="EMBL" id="MDYN01000029">
    <property type="protein sequence ID" value="OQD81147.1"/>
    <property type="molecule type" value="Genomic_DNA"/>
</dbReference>
<reference evidence="3" key="1">
    <citation type="journal article" date="2017" name="Nat. Microbiol.">
        <title>Global analysis of biosynthetic gene clusters reveals vast potential of secondary metabolite production in Penicillium species.</title>
        <authorList>
            <person name="Nielsen J.C."/>
            <person name="Grijseels S."/>
            <person name="Prigent S."/>
            <person name="Ji B."/>
            <person name="Dainat J."/>
            <person name="Nielsen K.F."/>
            <person name="Frisvad J.C."/>
            <person name="Workman M."/>
            <person name="Nielsen J."/>
        </authorList>
    </citation>
    <scope>NUCLEOTIDE SEQUENCE [LARGE SCALE GENOMIC DNA]</scope>
    <source>
        <strain evidence="3">IBT 31811</strain>
    </source>
</reference>
<dbReference type="InterPro" id="IPR045953">
    <property type="entry name" value="DUF6373"/>
</dbReference>
<evidence type="ECO:0000256" key="1">
    <source>
        <dbReference type="SAM" id="MobiDB-lite"/>
    </source>
</evidence>
<feature type="region of interest" description="Disordered" evidence="1">
    <location>
        <begin position="1"/>
        <end position="34"/>
    </location>
</feature>
<evidence type="ECO:0000313" key="2">
    <source>
        <dbReference type="EMBL" id="OQD81147.1"/>
    </source>
</evidence>
<gene>
    <name evidence="2" type="ORF">PENANT_c029G03323</name>
</gene>
<sequence length="45" mass="4728">MSLSPNIASVPEAEDAQRSGPPTDGNVDPVNEGDVTNNISFLRLC</sequence>
<keyword evidence="3" id="KW-1185">Reference proteome</keyword>
<dbReference type="Pfam" id="PF19900">
    <property type="entry name" value="DUF6373"/>
    <property type="match status" value="1"/>
</dbReference>
<protein>
    <submittedName>
        <fullName evidence="2">Uncharacterized protein</fullName>
    </submittedName>
</protein>
<dbReference type="AlphaFoldDB" id="A0A1V6PWQ7"/>
<proteinExistence type="predicted"/>
<name>A0A1V6PWQ7_9EURO</name>
<evidence type="ECO:0000313" key="3">
    <source>
        <dbReference type="Proteomes" id="UP000191672"/>
    </source>
</evidence>
<organism evidence="2 3">
    <name type="scientific">Penicillium antarcticum</name>
    <dbReference type="NCBI Taxonomy" id="416450"/>
    <lineage>
        <taxon>Eukaryota</taxon>
        <taxon>Fungi</taxon>
        <taxon>Dikarya</taxon>
        <taxon>Ascomycota</taxon>
        <taxon>Pezizomycotina</taxon>
        <taxon>Eurotiomycetes</taxon>
        <taxon>Eurotiomycetidae</taxon>
        <taxon>Eurotiales</taxon>
        <taxon>Aspergillaceae</taxon>
        <taxon>Penicillium</taxon>
    </lineage>
</organism>